<sequence length="489" mass="54659">MDAIALALVSQLSSILQNPTFPAHLQSAVQAMRQSVNKKQKSASKDGGSKENGDSQLYLKMEASVVNKEMTERSGLTLGYIDLQSGQAVPLPPTPVSTPDSRISTEYATTTIDSNKCRDNEDAQSYPNKRRKTISNLRPAKATTIHPGRSLDAEYESLSSAAAADSSGSKPSVRQVHSDTRFPQRKNPRQEYSLPVLEPTSADKLIAGIWRQLHSPVKLSRLPSVFREINTLCLKYYNQSQSSRALEMIVQAYWVECFEARVAVIRLEKPQSSMTDARMMALKEACVVLNWKEKDLRNRMAIWRGYKEIKDTGGWACLIFASTGIYRFCKYRTEFGEGLFTRLRHLRSSFEVAADTLHPGWRDLLQVIRQDTSIAYHGHPHEWVTLSEGPAVPLASTYAHLDLPQGFQYQFIDQSVLDTAAFGTQDPRRVPELDLDVCLVCKARQSDEIEKNQCLCFPALFGGVNHPVPVQVFRTSTGKNNGVIARCVS</sequence>
<evidence type="ECO:0008006" key="4">
    <source>
        <dbReference type="Google" id="ProtNLM"/>
    </source>
</evidence>
<name>A0A9W6AUL7_ASPTU</name>
<proteinExistence type="predicted"/>
<dbReference type="Proteomes" id="UP001144157">
    <property type="component" value="Unassembled WGS sequence"/>
</dbReference>
<accession>A0A9W6AUL7</accession>
<gene>
    <name evidence="2" type="ORF">AtubIFM56815_003151</name>
</gene>
<feature type="region of interest" description="Disordered" evidence="1">
    <location>
        <begin position="32"/>
        <end position="56"/>
    </location>
</feature>
<dbReference type="AlphaFoldDB" id="A0A9W6AUL7"/>
<reference evidence="2" key="1">
    <citation type="submission" date="2022-07" db="EMBL/GenBank/DDBJ databases">
        <title>Taxonomy of Aspergillus series Nigri: significant species reduction supported by multi-species coalescent approaches.</title>
        <authorList>
            <person name="Bian C."/>
            <person name="Kusuya Y."/>
            <person name="Sklenar F."/>
            <person name="D'hooge E."/>
            <person name="Yaguchi T."/>
            <person name="Takahashi H."/>
            <person name="Hubka V."/>
        </authorList>
    </citation>
    <scope>NUCLEOTIDE SEQUENCE</scope>
    <source>
        <strain evidence="2">IFM 56815</strain>
    </source>
</reference>
<evidence type="ECO:0000256" key="1">
    <source>
        <dbReference type="SAM" id="MobiDB-lite"/>
    </source>
</evidence>
<comment type="caution">
    <text evidence="2">The sequence shown here is derived from an EMBL/GenBank/DDBJ whole genome shotgun (WGS) entry which is preliminary data.</text>
</comment>
<dbReference type="EMBL" id="BRPE01000014">
    <property type="protein sequence ID" value="GLA88690.1"/>
    <property type="molecule type" value="Genomic_DNA"/>
</dbReference>
<feature type="region of interest" description="Disordered" evidence="1">
    <location>
        <begin position="111"/>
        <end position="149"/>
    </location>
</feature>
<organism evidence="2 3">
    <name type="scientific">Aspergillus tubingensis</name>
    <dbReference type="NCBI Taxonomy" id="5068"/>
    <lineage>
        <taxon>Eukaryota</taxon>
        <taxon>Fungi</taxon>
        <taxon>Dikarya</taxon>
        <taxon>Ascomycota</taxon>
        <taxon>Pezizomycotina</taxon>
        <taxon>Eurotiomycetes</taxon>
        <taxon>Eurotiomycetidae</taxon>
        <taxon>Eurotiales</taxon>
        <taxon>Aspergillaceae</taxon>
        <taxon>Aspergillus</taxon>
        <taxon>Aspergillus subgen. Circumdati</taxon>
    </lineage>
</organism>
<protein>
    <recommendedName>
        <fullName evidence="4">SET domain-containing protein</fullName>
    </recommendedName>
</protein>
<evidence type="ECO:0000313" key="3">
    <source>
        <dbReference type="Proteomes" id="UP001144157"/>
    </source>
</evidence>
<feature type="compositionally biased region" description="Basic and acidic residues" evidence="1">
    <location>
        <begin position="43"/>
        <end position="53"/>
    </location>
</feature>
<feature type="region of interest" description="Disordered" evidence="1">
    <location>
        <begin position="162"/>
        <end position="194"/>
    </location>
</feature>
<evidence type="ECO:0000313" key="2">
    <source>
        <dbReference type="EMBL" id="GLA88690.1"/>
    </source>
</evidence>